<keyword evidence="1" id="KW-0812">Transmembrane</keyword>
<dbReference type="EMBL" id="KZ302093">
    <property type="protein sequence ID" value="PFH47758.1"/>
    <property type="molecule type" value="Genomic_DNA"/>
</dbReference>
<feature type="transmembrane region" description="Helical" evidence="1">
    <location>
        <begin position="12"/>
        <end position="35"/>
    </location>
</feature>
<keyword evidence="1" id="KW-1133">Transmembrane helix</keyword>
<keyword evidence="1" id="KW-0472">Membrane</keyword>
<dbReference type="STRING" id="703135.A0A2A9NCF1"/>
<feature type="transmembrane region" description="Helical" evidence="1">
    <location>
        <begin position="179"/>
        <end position="205"/>
    </location>
</feature>
<gene>
    <name evidence="2" type="ORF">AMATHDRAFT_50049</name>
</gene>
<protein>
    <submittedName>
        <fullName evidence="2">Uncharacterized protein</fullName>
    </submittedName>
</protein>
<dbReference type="AlphaFoldDB" id="A0A2A9NCF1"/>
<evidence type="ECO:0000313" key="3">
    <source>
        <dbReference type="Proteomes" id="UP000242287"/>
    </source>
</evidence>
<reference evidence="2 3" key="1">
    <citation type="submission" date="2014-02" db="EMBL/GenBank/DDBJ databases">
        <title>Transposable element dynamics among asymbiotic and ectomycorrhizal Amanita fungi.</title>
        <authorList>
            <consortium name="DOE Joint Genome Institute"/>
            <person name="Hess J."/>
            <person name="Skrede I."/>
            <person name="Wolfe B."/>
            <person name="LaButti K."/>
            <person name="Ohm R.A."/>
            <person name="Grigoriev I.V."/>
            <person name="Pringle A."/>
        </authorList>
    </citation>
    <scope>NUCLEOTIDE SEQUENCE [LARGE SCALE GENOMIC DNA]</scope>
    <source>
        <strain evidence="2 3">SKay4041</strain>
    </source>
</reference>
<evidence type="ECO:0000313" key="2">
    <source>
        <dbReference type="EMBL" id="PFH47758.1"/>
    </source>
</evidence>
<feature type="transmembrane region" description="Helical" evidence="1">
    <location>
        <begin position="153"/>
        <end position="173"/>
    </location>
</feature>
<dbReference type="OrthoDB" id="3354175at2759"/>
<evidence type="ECO:0000256" key="1">
    <source>
        <dbReference type="SAM" id="Phobius"/>
    </source>
</evidence>
<sequence length="314" mass="35045">MGFPPDEAKLVAIFVQTLLYGAYVVLFGVTTHLFLAGKLHRSAIRRTMFTSSVLLFMIATMHISVNFTRIIKAFITYRNASGGPPAFFNRLSEFTQMLGSTLYVAQTLLGDGLVIWRCYIVWERNLLIVTLPLLLLLGSTDDYLMLSLTFRPVVVSFDHSVTGIGILYSFIFVHELQQWIISFFSITLATNLIATGLVAYRIWYINKKGLAFSHRKLYPIMILIIESGAVYSAAMLALLILYMADSWFQYVVLDAISPIVGLVFSLIMFRILSGITSVSGETHLLRTSTTTAPTTLTTIATVNDHYLSTYSVAA</sequence>
<keyword evidence="3" id="KW-1185">Reference proteome</keyword>
<organism evidence="2 3">
    <name type="scientific">Amanita thiersii Skay4041</name>
    <dbReference type="NCBI Taxonomy" id="703135"/>
    <lineage>
        <taxon>Eukaryota</taxon>
        <taxon>Fungi</taxon>
        <taxon>Dikarya</taxon>
        <taxon>Basidiomycota</taxon>
        <taxon>Agaricomycotina</taxon>
        <taxon>Agaricomycetes</taxon>
        <taxon>Agaricomycetidae</taxon>
        <taxon>Agaricales</taxon>
        <taxon>Pluteineae</taxon>
        <taxon>Amanitaceae</taxon>
        <taxon>Amanita</taxon>
    </lineage>
</organism>
<proteinExistence type="predicted"/>
<feature type="transmembrane region" description="Helical" evidence="1">
    <location>
        <begin position="126"/>
        <end position="146"/>
    </location>
</feature>
<feature type="transmembrane region" description="Helical" evidence="1">
    <location>
        <begin position="217"/>
        <end position="241"/>
    </location>
</feature>
<feature type="transmembrane region" description="Helical" evidence="1">
    <location>
        <begin position="247"/>
        <end position="269"/>
    </location>
</feature>
<feature type="transmembrane region" description="Helical" evidence="1">
    <location>
        <begin position="47"/>
        <end position="65"/>
    </location>
</feature>
<name>A0A2A9NCF1_9AGAR</name>
<accession>A0A2A9NCF1</accession>
<dbReference type="Proteomes" id="UP000242287">
    <property type="component" value="Unassembled WGS sequence"/>
</dbReference>